<accession>A0A371X5E6</accession>
<evidence type="ECO:0000313" key="1">
    <source>
        <dbReference type="EMBL" id="RFC64445.1"/>
    </source>
</evidence>
<keyword evidence="2" id="KW-1185">Reference proteome</keyword>
<dbReference type="Pfam" id="PF11455">
    <property type="entry name" value="MazE-like"/>
    <property type="match status" value="1"/>
</dbReference>
<dbReference type="OrthoDB" id="3734119at2"/>
<proteinExistence type="predicted"/>
<dbReference type="Proteomes" id="UP000264310">
    <property type="component" value="Unassembled WGS sequence"/>
</dbReference>
<name>A0A371X5E6_9HYPH</name>
<comment type="caution">
    <text evidence="1">The sequence shown here is derived from an EMBL/GenBank/DDBJ whole genome shotgun (WGS) entry which is preliminary data.</text>
</comment>
<dbReference type="EMBL" id="QURL01000003">
    <property type="protein sequence ID" value="RFC64445.1"/>
    <property type="molecule type" value="Genomic_DNA"/>
</dbReference>
<reference evidence="1 2" key="1">
    <citation type="submission" date="2018-08" db="EMBL/GenBank/DDBJ databases">
        <title>Fulvimarina sp. 85, whole genome shotgun sequence.</title>
        <authorList>
            <person name="Tuo L."/>
        </authorList>
    </citation>
    <scope>NUCLEOTIDE SEQUENCE [LARGE SCALE GENOMIC DNA]</scope>
    <source>
        <strain evidence="1 2">85</strain>
    </source>
</reference>
<dbReference type="AlphaFoldDB" id="A0A371X5E6"/>
<sequence>MGRPQELTSEERESLQSRGWRPIEVWVIDRDSETYRTEAARQARNAADADLQDGEIDRWLEHMQSGLPDGDTA</sequence>
<gene>
    <name evidence="1" type="ORF">DYI37_09065</name>
</gene>
<evidence type="ECO:0000313" key="2">
    <source>
        <dbReference type="Proteomes" id="UP000264310"/>
    </source>
</evidence>
<dbReference type="InterPro" id="IPR021558">
    <property type="entry name" value="MazE-like"/>
</dbReference>
<organism evidence="1 2">
    <name type="scientific">Fulvimarina endophytica</name>
    <dbReference type="NCBI Taxonomy" id="2293836"/>
    <lineage>
        <taxon>Bacteria</taxon>
        <taxon>Pseudomonadati</taxon>
        <taxon>Pseudomonadota</taxon>
        <taxon>Alphaproteobacteria</taxon>
        <taxon>Hyphomicrobiales</taxon>
        <taxon>Aurantimonadaceae</taxon>
        <taxon>Fulvimarina</taxon>
    </lineage>
</organism>
<protein>
    <submittedName>
        <fullName evidence="1">DUF3018 family protein</fullName>
    </submittedName>
</protein>
<dbReference type="RefSeq" id="WP_116682862.1">
    <property type="nucleotide sequence ID" value="NZ_QURL01000003.1"/>
</dbReference>